<gene>
    <name evidence="2" type="ORF">V5799_011535</name>
</gene>
<dbReference type="AlphaFoldDB" id="A0AAQ4EHL0"/>
<organism evidence="2 3">
    <name type="scientific">Amblyomma americanum</name>
    <name type="common">Lone star tick</name>
    <dbReference type="NCBI Taxonomy" id="6943"/>
    <lineage>
        <taxon>Eukaryota</taxon>
        <taxon>Metazoa</taxon>
        <taxon>Ecdysozoa</taxon>
        <taxon>Arthropoda</taxon>
        <taxon>Chelicerata</taxon>
        <taxon>Arachnida</taxon>
        <taxon>Acari</taxon>
        <taxon>Parasitiformes</taxon>
        <taxon>Ixodida</taxon>
        <taxon>Ixodoidea</taxon>
        <taxon>Ixodidae</taxon>
        <taxon>Amblyomminae</taxon>
        <taxon>Amblyomma</taxon>
    </lineage>
</organism>
<dbReference type="EMBL" id="JARKHS020016055">
    <property type="protein sequence ID" value="KAK8773933.1"/>
    <property type="molecule type" value="Genomic_DNA"/>
</dbReference>
<proteinExistence type="predicted"/>
<reference evidence="2 3" key="1">
    <citation type="journal article" date="2023" name="Arcadia Sci">
        <title>De novo assembly of a long-read Amblyomma americanum tick genome.</title>
        <authorList>
            <person name="Chou S."/>
            <person name="Poskanzer K.E."/>
            <person name="Rollins M."/>
            <person name="Thuy-Boun P.S."/>
        </authorList>
    </citation>
    <scope>NUCLEOTIDE SEQUENCE [LARGE SCALE GENOMIC DNA]</scope>
    <source>
        <strain evidence="2">F_SG_1</strain>
        <tissue evidence="2">Salivary glands</tissue>
    </source>
</reference>
<accession>A0AAQ4EHL0</accession>
<feature type="compositionally biased region" description="Basic residues" evidence="1">
    <location>
        <begin position="64"/>
        <end position="82"/>
    </location>
</feature>
<evidence type="ECO:0000313" key="2">
    <source>
        <dbReference type="EMBL" id="KAK8773933.1"/>
    </source>
</evidence>
<evidence type="ECO:0000313" key="3">
    <source>
        <dbReference type="Proteomes" id="UP001321473"/>
    </source>
</evidence>
<feature type="compositionally biased region" description="Basic residues" evidence="1">
    <location>
        <begin position="29"/>
        <end position="43"/>
    </location>
</feature>
<keyword evidence="3" id="KW-1185">Reference proteome</keyword>
<comment type="caution">
    <text evidence="2">The sequence shown here is derived from an EMBL/GenBank/DDBJ whole genome shotgun (WGS) entry which is preliminary data.</text>
</comment>
<evidence type="ECO:0000256" key="1">
    <source>
        <dbReference type="SAM" id="MobiDB-lite"/>
    </source>
</evidence>
<feature type="region of interest" description="Disordered" evidence="1">
    <location>
        <begin position="17"/>
        <end position="137"/>
    </location>
</feature>
<sequence length="137" mass="15795">MRAHVYSVSKRWYNADNASDDVSEEYKPRRPQSRLRSARRKHQAARDANPAEGKSGERMLSRLAARRRRKRPWCHLAKRRRTASAVRPWSKRRRPAPTCHRSKTRMETEDSAGGASKRKTSPPVCFGRTQRKATGIG</sequence>
<name>A0AAQ4EHL0_AMBAM</name>
<protein>
    <submittedName>
        <fullName evidence="2">Uncharacterized protein</fullName>
    </submittedName>
</protein>
<feature type="compositionally biased region" description="Basic residues" evidence="1">
    <location>
        <begin position="89"/>
        <end position="103"/>
    </location>
</feature>
<dbReference type="Proteomes" id="UP001321473">
    <property type="component" value="Unassembled WGS sequence"/>
</dbReference>